<evidence type="ECO:0000313" key="2">
    <source>
        <dbReference type="EMBL" id="TDO97548.1"/>
    </source>
</evidence>
<proteinExistence type="predicted"/>
<accession>A0A4R6M7Y8</accession>
<dbReference type="RefSeq" id="WP_133504108.1">
    <property type="nucleotide sequence ID" value="NZ_SNXC01000012.1"/>
</dbReference>
<dbReference type="EMBL" id="SNXC01000012">
    <property type="protein sequence ID" value="TDO97548.1"/>
    <property type="molecule type" value="Genomic_DNA"/>
</dbReference>
<protein>
    <submittedName>
        <fullName evidence="2">Flp pilus assembly protein TadG</fullName>
    </submittedName>
</protein>
<keyword evidence="1" id="KW-0812">Transmembrane</keyword>
<organism evidence="2 3">
    <name type="scientific">Marinomonas balearica</name>
    <dbReference type="NCBI Taxonomy" id="491947"/>
    <lineage>
        <taxon>Bacteria</taxon>
        <taxon>Pseudomonadati</taxon>
        <taxon>Pseudomonadota</taxon>
        <taxon>Gammaproteobacteria</taxon>
        <taxon>Oceanospirillales</taxon>
        <taxon>Oceanospirillaceae</taxon>
        <taxon>Marinomonas</taxon>
    </lineage>
</organism>
<reference evidence="2 3" key="1">
    <citation type="submission" date="2019-03" db="EMBL/GenBank/DDBJ databases">
        <title>Genomic Encyclopedia of Type Strains, Phase III (KMG-III): the genomes of soil and plant-associated and newly described type strains.</title>
        <authorList>
            <person name="Whitman W."/>
        </authorList>
    </citation>
    <scope>NUCLEOTIDE SEQUENCE [LARGE SCALE GENOMIC DNA]</scope>
    <source>
        <strain evidence="2 3">CECT 7378</strain>
    </source>
</reference>
<dbReference type="OrthoDB" id="8624254at2"/>
<comment type="caution">
    <text evidence="2">The sequence shown here is derived from an EMBL/GenBank/DDBJ whole genome shotgun (WGS) entry which is preliminary data.</text>
</comment>
<keyword evidence="1" id="KW-0472">Membrane</keyword>
<feature type="transmembrane region" description="Helical" evidence="1">
    <location>
        <begin position="27"/>
        <end position="47"/>
    </location>
</feature>
<dbReference type="AlphaFoldDB" id="A0A4R6M7Y8"/>
<name>A0A4R6M7Y8_9GAMM</name>
<evidence type="ECO:0000313" key="3">
    <source>
        <dbReference type="Proteomes" id="UP000294656"/>
    </source>
</evidence>
<keyword evidence="3" id="KW-1185">Reference proteome</keyword>
<gene>
    <name evidence="2" type="ORF">DFP79_2369</name>
</gene>
<sequence length="528" mass="57498">MKTRCLHTHVSSTRNALNTFLRSDSGAALPFIVLILVGALVGLSFAFDTVRMVNTAGQLKRATDAAALAIGQIQLRNNNDDETDLDSIAQGYVLNNLGMDSGLIDQIDTTSISVTQGTNDGHPTFTVTVTLKTQSDLLNAQTEDQVISSKVEVVSTPTEVALLLPNTLTEDEPELVALRKLGKNFARNLLGEDTDASNSAQKVWLSLVPFSQTVNVYDADDPERISRWAAAGALNPPELRSLFKTGKVRSLADPRFPDRVAKLLCMYRGLGAGENFNWDQQPDSQFGVYYRHDLPQNGSPGATPISWVGPNPSLWPSSVAEDVRWIVADKGCPNAPLLPLTNDLDAIDGRLDEMSTRFNVNYAIAMGWAGHALSPNMRGSSGWGDSELPLDFSKSKSNVKVIVMLANTAGEWFDTDAYNFNRDQALDSTGPGSAKAFATQRFHDVCRSFRDKNIKFFFIGVRPGDPADFSRTLFADIAGPGLRECAGGGGGLYFADASSFVEGKSQIDNSLEEIAEEIRQNYYVRLIK</sequence>
<evidence type="ECO:0000256" key="1">
    <source>
        <dbReference type="SAM" id="Phobius"/>
    </source>
</evidence>
<dbReference type="Proteomes" id="UP000294656">
    <property type="component" value="Unassembled WGS sequence"/>
</dbReference>
<keyword evidence="1" id="KW-1133">Transmembrane helix</keyword>